<dbReference type="RefSeq" id="WP_146445830.1">
    <property type="nucleotide sequence ID" value="NZ_SJPR01000004.1"/>
</dbReference>
<organism evidence="2 3">
    <name type="scientific">Botrimarina colliarenosi</name>
    <dbReference type="NCBI Taxonomy" id="2528001"/>
    <lineage>
        <taxon>Bacteria</taxon>
        <taxon>Pseudomonadati</taxon>
        <taxon>Planctomycetota</taxon>
        <taxon>Planctomycetia</taxon>
        <taxon>Pirellulales</taxon>
        <taxon>Lacipirellulaceae</taxon>
        <taxon>Botrimarina</taxon>
    </lineage>
</organism>
<dbReference type="Pfam" id="PF04341">
    <property type="entry name" value="DUF485"/>
    <property type="match status" value="1"/>
</dbReference>
<dbReference type="AlphaFoldDB" id="A0A5C6A9K8"/>
<protein>
    <recommendedName>
        <fullName evidence="4">DUF485 domain-containing protein</fullName>
    </recommendedName>
</protein>
<proteinExistence type="predicted"/>
<keyword evidence="1" id="KW-0472">Membrane</keyword>
<comment type="caution">
    <text evidence="2">The sequence shown here is derived from an EMBL/GenBank/DDBJ whole genome shotgun (WGS) entry which is preliminary data.</text>
</comment>
<keyword evidence="3" id="KW-1185">Reference proteome</keyword>
<gene>
    <name evidence="2" type="ORF">Pla108_31190</name>
</gene>
<evidence type="ECO:0000256" key="1">
    <source>
        <dbReference type="SAM" id="Phobius"/>
    </source>
</evidence>
<evidence type="ECO:0000313" key="3">
    <source>
        <dbReference type="Proteomes" id="UP000317421"/>
    </source>
</evidence>
<reference evidence="2 3" key="1">
    <citation type="submission" date="2019-02" db="EMBL/GenBank/DDBJ databases">
        <title>Deep-cultivation of Planctomycetes and their phenomic and genomic characterization uncovers novel biology.</title>
        <authorList>
            <person name="Wiegand S."/>
            <person name="Jogler M."/>
            <person name="Boedeker C."/>
            <person name="Pinto D."/>
            <person name="Vollmers J."/>
            <person name="Rivas-Marin E."/>
            <person name="Kohn T."/>
            <person name="Peeters S.H."/>
            <person name="Heuer A."/>
            <person name="Rast P."/>
            <person name="Oberbeckmann S."/>
            <person name="Bunk B."/>
            <person name="Jeske O."/>
            <person name="Meyerdierks A."/>
            <person name="Storesund J.E."/>
            <person name="Kallscheuer N."/>
            <person name="Luecker S."/>
            <person name="Lage O.M."/>
            <person name="Pohl T."/>
            <person name="Merkel B.J."/>
            <person name="Hornburger P."/>
            <person name="Mueller R.-W."/>
            <person name="Bruemmer F."/>
            <person name="Labrenz M."/>
            <person name="Spormann A.M."/>
            <person name="Op Den Camp H."/>
            <person name="Overmann J."/>
            <person name="Amann R."/>
            <person name="Jetten M.S.M."/>
            <person name="Mascher T."/>
            <person name="Medema M.H."/>
            <person name="Devos D.P."/>
            <person name="Kaster A.-K."/>
            <person name="Ovreas L."/>
            <person name="Rohde M."/>
            <person name="Galperin M.Y."/>
            <person name="Jogler C."/>
        </authorList>
    </citation>
    <scope>NUCLEOTIDE SEQUENCE [LARGE SCALE GENOMIC DNA]</scope>
    <source>
        <strain evidence="2 3">Pla108</strain>
    </source>
</reference>
<feature type="transmembrane region" description="Helical" evidence="1">
    <location>
        <begin position="42"/>
        <end position="65"/>
    </location>
</feature>
<keyword evidence="1" id="KW-1133">Transmembrane helix</keyword>
<dbReference type="Proteomes" id="UP000317421">
    <property type="component" value="Unassembled WGS sequence"/>
</dbReference>
<feature type="transmembrane region" description="Helical" evidence="1">
    <location>
        <begin position="7"/>
        <end position="30"/>
    </location>
</feature>
<keyword evidence="1" id="KW-0812">Transmembrane</keyword>
<accession>A0A5C6A9K8</accession>
<evidence type="ECO:0000313" key="2">
    <source>
        <dbReference type="EMBL" id="TWT96037.1"/>
    </source>
</evidence>
<sequence>MAGRNARLGLVLFTVYAVFYAAFVLVNAFAADWMDAKPLAGLNAAVLSGFGLIVLALVLALFYGVTASSAPSDMQNGEGR</sequence>
<dbReference type="InterPro" id="IPR007436">
    <property type="entry name" value="DUF485"/>
</dbReference>
<dbReference type="EMBL" id="SJPR01000004">
    <property type="protein sequence ID" value="TWT96037.1"/>
    <property type="molecule type" value="Genomic_DNA"/>
</dbReference>
<dbReference type="OrthoDB" id="9795644at2"/>
<name>A0A5C6A9K8_9BACT</name>
<evidence type="ECO:0008006" key="4">
    <source>
        <dbReference type="Google" id="ProtNLM"/>
    </source>
</evidence>